<accession>A0AAJ1SX83</accession>
<dbReference type="AlphaFoldDB" id="A0AAJ1SX83"/>
<comment type="caution">
    <text evidence="4">The sequence shown here is derived from an EMBL/GenBank/DDBJ whole genome shotgun (WGS) entry which is preliminary data.</text>
</comment>
<feature type="transmembrane region" description="Helical" evidence="3">
    <location>
        <begin position="6"/>
        <end position="25"/>
    </location>
</feature>
<keyword evidence="3" id="KW-0472">Membrane</keyword>
<evidence type="ECO:0000256" key="2">
    <source>
        <dbReference type="SAM" id="MobiDB-lite"/>
    </source>
</evidence>
<name>A0AAJ1SX83_9BACI</name>
<evidence type="ECO:0000313" key="4">
    <source>
        <dbReference type="EMBL" id="MDQ0214274.1"/>
    </source>
</evidence>
<evidence type="ECO:0000313" key="5">
    <source>
        <dbReference type="Proteomes" id="UP001237207"/>
    </source>
</evidence>
<feature type="coiled-coil region" evidence="1">
    <location>
        <begin position="41"/>
        <end position="72"/>
    </location>
</feature>
<keyword evidence="5" id="KW-1185">Reference proteome</keyword>
<proteinExistence type="predicted"/>
<organism evidence="4 5">
    <name type="scientific">Oikeobacillus pervagus</name>
    <dbReference type="NCBI Taxonomy" id="1325931"/>
    <lineage>
        <taxon>Bacteria</taxon>
        <taxon>Bacillati</taxon>
        <taxon>Bacillota</taxon>
        <taxon>Bacilli</taxon>
        <taxon>Bacillales</taxon>
        <taxon>Bacillaceae</taxon>
        <taxon>Oikeobacillus</taxon>
    </lineage>
</organism>
<evidence type="ECO:0000256" key="1">
    <source>
        <dbReference type="SAM" id="Coils"/>
    </source>
</evidence>
<reference evidence="4" key="1">
    <citation type="submission" date="2023-07" db="EMBL/GenBank/DDBJ databases">
        <title>Genomic Encyclopedia of Type Strains, Phase IV (KMG-IV): sequencing the most valuable type-strain genomes for metagenomic binning, comparative biology and taxonomic classification.</title>
        <authorList>
            <person name="Goeker M."/>
        </authorList>
    </citation>
    <scope>NUCLEOTIDE SEQUENCE</scope>
    <source>
        <strain evidence="4">DSM 23947</strain>
    </source>
</reference>
<evidence type="ECO:0000256" key="3">
    <source>
        <dbReference type="SAM" id="Phobius"/>
    </source>
</evidence>
<dbReference type="EMBL" id="JAUSUC010000005">
    <property type="protein sequence ID" value="MDQ0214274.1"/>
    <property type="molecule type" value="Genomic_DNA"/>
</dbReference>
<sequence>MITFFIITSFILNAIAFLAIILLFMRQNRLVELRKDQEMMIRDMEEAMSSYMLELKEENEQFIKRLNQIHHKEASVQDEERSQEHDKKEKGLPNLNPKQAEDKTQSISVGNLQRMRAVKGYQQTLQQDSKLVETEEEKIPETPIKEKSFLEEVLFLQKQGLSIAEIAKKLDKGQTEIELLLKFQTNRQ</sequence>
<protein>
    <submittedName>
        <fullName evidence="4">Sec-independent protein translocase protein TatA</fullName>
    </submittedName>
</protein>
<keyword evidence="3" id="KW-0812">Transmembrane</keyword>
<keyword evidence="1" id="KW-0175">Coiled coil</keyword>
<dbReference type="RefSeq" id="WP_307256261.1">
    <property type="nucleotide sequence ID" value="NZ_JAUSUC010000005.1"/>
</dbReference>
<feature type="region of interest" description="Disordered" evidence="2">
    <location>
        <begin position="73"/>
        <end position="107"/>
    </location>
</feature>
<feature type="compositionally biased region" description="Basic and acidic residues" evidence="2">
    <location>
        <begin position="73"/>
        <end position="91"/>
    </location>
</feature>
<keyword evidence="3" id="KW-1133">Transmembrane helix</keyword>
<dbReference type="Proteomes" id="UP001237207">
    <property type="component" value="Unassembled WGS sequence"/>
</dbReference>
<gene>
    <name evidence="4" type="ORF">J2S13_000670</name>
</gene>